<gene>
    <name evidence="3" type="ORF">DZF91_12595</name>
</gene>
<protein>
    <recommendedName>
        <fullName evidence="5">DUF4232 domain-containing protein</fullName>
    </recommendedName>
</protein>
<evidence type="ECO:0000256" key="2">
    <source>
        <dbReference type="SAM" id="Phobius"/>
    </source>
</evidence>
<keyword evidence="4" id="KW-1185">Reference proteome</keyword>
<dbReference type="AlphaFoldDB" id="A0A372JMV4"/>
<sequence>MDADTERDPEEEWGLDQYWRRRAIALAGVLGVVGLTAWACGVFGDGGDDGRRPPVQSMAGAGAAVPSLAATSTVPAPTPTVTVTKTAKATPRPKPSRKDGDACDPRDVVVNMAANGDTFPRGARPAFRLTVVNTGKRPCGYDVGTGRLDVRITSGPDRVWAASACDGGSGSSVQTLRRGIPYVTTVTWDRRRSGSDCTGQRDKALPGTYVAVLKAAGVKPQKQVFHLR</sequence>
<reference evidence="3 4" key="1">
    <citation type="submission" date="2018-08" db="EMBL/GenBank/DDBJ databases">
        <title>Actinomadura jelena sp. nov., a novel Actinomycete isolated from soil in Chad.</title>
        <authorList>
            <person name="Shi L."/>
        </authorList>
    </citation>
    <scope>NUCLEOTIDE SEQUENCE [LARGE SCALE GENOMIC DNA]</scope>
    <source>
        <strain evidence="3 4">NEAU-G17</strain>
    </source>
</reference>
<name>A0A372JMV4_9ACTN</name>
<organism evidence="3 4">
    <name type="scientific">Actinomadura logoneensis</name>
    <dbReference type="NCBI Taxonomy" id="2293572"/>
    <lineage>
        <taxon>Bacteria</taxon>
        <taxon>Bacillati</taxon>
        <taxon>Actinomycetota</taxon>
        <taxon>Actinomycetes</taxon>
        <taxon>Streptosporangiales</taxon>
        <taxon>Thermomonosporaceae</taxon>
        <taxon>Actinomadura</taxon>
    </lineage>
</organism>
<keyword evidence="2" id="KW-1133">Transmembrane helix</keyword>
<keyword evidence="2" id="KW-0812">Transmembrane</keyword>
<evidence type="ECO:0000313" key="4">
    <source>
        <dbReference type="Proteomes" id="UP000261811"/>
    </source>
</evidence>
<comment type="caution">
    <text evidence="3">The sequence shown here is derived from an EMBL/GenBank/DDBJ whole genome shotgun (WGS) entry which is preliminary data.</text>
</comment>
<keyword evidence="2" id="KW-0472">Membrane</keyword>
<dbReference type="OrthoDB" id="5189092at2"/>
<proteinExistence type="predicted"/>
<feature type="region of interest" description="Disordered" evidence="1">
    <location>
        <begin position="84"/>
        <end position="104"/>
    </location>
</feature>
<dbReference type="RefSeq" id="WP_117357659.1">
    <property type="nucleotide sequence ID" value="NZ_QURH01000222.1"/>
</dbReference>
<feature type="transmembrane region" description="Helical" evidence="2">
    <location>
        <begin position="23"/>
        <end position="44"/>
    </location>
</feature>
<dbReference type="EMBL" id="QURH01000222">
    <property type="protein sequence ID" value="RFU41290.1"/>
    <property type="molecule type" value="Genomic_DNA"/>
</dbReference>
<dbReference type="Proteomes" id="UP000261811">
    <property type="component" value="Unassembled WGS sequence"/>
</dbReference>
<evidence type="ECO:0000313" key="3">
    <source>
        <dbReference type="EMBL" id="RFU41290.1"/>
    </source>
</evidence>
<accession>A0A372JMV4</accession>
<evidence type="ECO:0008006" key="5">
    <source>
        <dbReference type="Google" id="ProtNLM"/>
    </source>
</evidence>
<evidence type="ECO:0000256" key="1">
    <source>
        <dbReference type="SAM" id="MobiDB-lite"/>
    </source>
</evidence>